<dbReference type="GeneTree" id="ENSGT01050000248405"/>
<proteinExistence type="predicted"/>
<accession>A0A8I5U483</accession>
<reference evidence="1" key="3">
    <citation type="submission" date="2025-09" db="UniProtKB">
        <authorList>
            <consortium name="Ensembl"/>
        </authorList>
    </citation>
    <scope>IDENTIFICATION</scope>
</reference>
<evidence type="ECO:0000313" key="1">
    <source>
        <dbReference type="Ensembl" id="ENSPPYP00000041932.1"/>
    </source>
</evidence>
<evidence type="ECO:0000313" key="2">
    <source>
        <dbReference type="Proteomes" id="UP000001595"/>
    </source>
</evidence>
<organism evidence="1 2">
    <name type="scientific">Pongo abelii</name>
    <name type="common">Sumatran orangutan</name>
    <name type="synonym">Pongo pygmaeus abelii</name>
    <dbReference type="NCBI Taxonomy" id="9601"/>
    <lineage>
        <taxon>Eukaryota</taxon>
        <taxon>Metazoa</taxon>
        <taxon>Chordata</taxon>
        <taxon>Craniata</taxon>
        <taxon>Vertebrata</taxon>
        <taxon>Euteleostomi</taxon>
        <taxon>Mammalia</taxon>
        <taxon>Eutheria</taxon>
        <taxon>Euarchontoglires</taxon>
        <taxon>Primates</taxon>
        <taxon>Haplorrhini</taxon>
        <taxon>Catarrhini</taxon>
        <taxon>Hominidae</taxon>
        <taxon>Pongo</taxon>
    </lineage>
</organism>
<keyword evidence="2" id="KW-1185">Reference proteome</keyword>
<dbReference type="OMA" id="RPCLAAC"/>
<dbReference type="AlphaFoldDB" id="A0A8I5U483"/>
<dbReference type="Ensembl" id="ENSPPYT00000054581.1">
    <property type="protein sequence ID" value="ENSPPYP00000041932.1"/>
    <property type="gene ID" value="ENSPPYG00000036478.1"/>
</dbReference>
<name>A0A8I5U483_PONAB</name>
<reference evidence="1 2" key="1">
    <citation type="submission" date="2008-02" db="EMBL/GenBank/DDBJ databases">
        <title>A 6x draft sequence assembly of the Pongo pygmaeus abelii genome.</title>
        <authorList>
            <person name="Wilson R.K."/>
            <person name="Mardis E."/>
        </authorList>
    </citation>
    <scope>NUCLEOTIDE SEQUENCE [LARGE SCALE GENOMIC DNA]</scope>
</reference>
<sequence length="57" mass="6002">MQGEGWGPGVSRPFLQAVPAPSSLPLPRAGDILRPGWRPCLAACQPHLLGLEAMNPS</sequence>
<dbReference type="Proteomes" id="UP000001595">
    <property type="component" value="Chromosome 18"/>
</dbReference>
<reference evidence="1" key="2">
    <citation type="submission" date="2025-08" db="UniProtKB">
        <authorList>
            <consortium name="Ensembl"/>
        </authorList>
    </citation>
    <scope>IDENTIFICATION</scope>
</reference>
<protein>
    <submittedName>
        <fullName evidence="1">Uncharacterized protein</fullName>
    </submittedName>
</protein>